<reference evidence="2" key="1">
    <citation type="submission" date="2022-12" db="EMBL/GenBank/DDBJ databases">
        <title>Bacterial isolates from different developmental stages of Nematostella vectensis.</title>
        <authorList>
            <person name="Fraune S."/>
        </authorList>
    </citation>
    <scope>NUCLEOTIDE SEQUENCE</scope>
    <source>
        <strain evidence="2">G21630-S1</strain>
    </source>
</reference>
<evidence type="ECO:0000313" key="3">
    <source>
        <dbReference type="Proteomes" id="UP001069802"/>
    </source>
</evidence>
<accession>A0ABT4LP72</accession>
<sequence>MGLLPGIVTGDYYRGLLPGIITGDYYRGLLPGIINCHANAGPTTDSDTASSQSTSLLIGENA</sequence>
<feature type="region of interest" description="Disordered" evidence="1">
    <location>
        <begin position="41"/>
        <end position="62"/>
    </location>
</feature>
<dbReference type="Proteomes" id="UP001069802">
    <property type="component" value="Unassembled WGS sequence"/>
</dbReference>
<evidence type="ECO:0000313" key="2">
    <source>
        <dbReference type="EMBL" id="MCZ4282919.1"/>
    </source>
</evidence>
<keyword evidence="3" id="KW-1185">Reference proteome</keyword>
<comment type="caution">
    <text evidence="2">The sequence shown here is derived from an EMBL/GenBank/DDBJ whole genome shotgun (WGS) entry which is preliminary data.</text>
</comment>
<organism evidence="2 3">
    <name type="scientific">Kiloniella laminariae</name>
    <dbReference type="NCBI Taxonomy" id="454162"/>
    <lineage>
        <taxon>Bacteria</taxon>
        <taxon>Pseudomonadati</taxon>
        <taxon>Pseudomonadota</taxon>
        <taxon>Alphaproteobacteria</taxon>
        <taxon>Rhodospirillales</taxon>
        <taxon>Kiloniellaceae</taxon>
        <taxon>Kiloniella</taxon>
    </lineage>
</organism>
<protein>
    <submittedName>
        <fullName evidence="2">Uncharacterized protein</fullName>
    </submittedName>
</protein>
<feature type="compositionally biased region" description="Low complexity" evidence="1">
    <location>
        <begin position="43"/>
        <end position="55"/>
    </location>
</feature>
<gene>
    <name evidence="2" type="ORF">O4H49_19195</name>
</gene>
<proteinExistence type="predicted"/>
<evidence type="ECO:0000256" key="1">
    <source>
        <dbReference type="SAM" id="MobiDB-lite"/>
    </source>
</evidence>
<dbReference type="EMBL" id="JAPWGY010000012">
    <property type="protein sequence ID" value="MCZ4282919.1"/>
    <property type="molecule type" value="Genomic_DNA"/>
</dbReference>
<name>A0ABT4LP72_9PROT</name>
<dbReference type="RefSeq" id="WP_269425061.1">
    <property type="nucleotide sequence ID" value="NZ_JAPWGY010000012.1"/>
</dbReference>